<evidence type="ECO:0000256" key="4">
    <source>
        <dbReference type="ARBA" id="ARBA00010763"/>
    </source>
</evidence>
<dbReference type="FunFam" id="2.170.190.11:FF:000001">
    <property type="entry name" value="Molybdopterin molybdenumtransferase"/>
    <property type="match status" value="1"/>
</dbReference>
<dbReference type="NCBIfam" id="TIGR00177">
    <property type="entry name" value="molyb_syn"/>
    <property type="match status" value="1"/>
</dbReference>
<evidence type="ECO:0000256" key="1">
    <source>
        <dbReference type="ARBA" id="ARBA00001946"/>
    </source>
</evidence>
<proteinExistence type="inferred from homology"/>
<comment type="similarity">
    <text evidence="4 11">Belongs to the MoeA family.</text>
</comment>
<dbReference type="OrthoDB" id="9804758at2"/>
<evidence type="ECO:0000256" key="6">
    <source>
        <dbReference type="ARBA" id="ARBA00022679"/>
    </source>
</evidence>
<feature type="domain" description="MoaB/Mog" evidence="12">
    <location>
        <begin position="179"/>
        <end position="316"/>
    </location>
</feature>
<accession>A0A2P8DMF3</accession>
<dbReference type="SUPFAM" id="SSF53218">
    <property type="entry name" value="Molybdenum cofactor biosynthesis proteins"/>
    <property type="match status" value="1"/>
</dbReference>
<organism evidence="13 14">
    <name type="scientific">Murinocardiopsis flavida</name>
    <dbReference type="NCBI Taxonomy" id="645275"/>
    <lineage>
        <taxon>Bacteria</taxon>
        <taxon>Bacillati</taxon>
        <taxon>Actinomycetota</taxon>
        <taxon>Actinomycetes</taxon>
        <taxon>Streptosporangiales</taxon>
        <taxon>Nocardiopsidaceae</taxon>
        <taxon>Murinocardiopsis</taxon>
    </lineage>
</organism>
<dbReference type="InterPro" id="IPR036135">
    <property type="entry name" value="MoeA_linker/N_sf"/>
</dbReference>
<dbReference type="GO" id="GO:0006777">
    <property type="term" value="P:Mo-molybdopterin cofactor biosynthetic process"/>
    <property type="evidence" value="ECO:0007669"/>
    <property type="project" value="UniProtKB-UniRule"/>
</dbReference>
<evidence type="ECO:0000256" key="8">
    <source>
        <dbReference type="ARBA" id="ARBA00022842"/>
    </source>
</evidence>
<dbReference type="SUPFAM" id="SSF63882">
    <property type="entry name" value="MoeA N-terminal region -like"/>
    <property type="match status" value="1"/>
</dbReference>
<keyword evidence="14" id="KW-1185">Reference proteome</keyword>
<name>A0A2P8DMF3_9ACTN</name>
<evidence type="ECO:0000256" key="9">
    <source>
        <dbReference type="ARBA" id="ARBA00023150"/>
    </source>
</evidence>
<evidence type="ECO:0000256" key="3">
    <source>
        <dbReference type="ARBA" id="ARBA00005046"/>
    </source>
</evidence>
<dbReference type="AlphaFoldDB" id="A0A2P8DMF3"/>
<dbReference type="GO" id="GO:0046872">
    <property type="term" value="F:metal ion binding"/>
    <property type="evidence" value="ECO:0007669"/>
    <property type="project" value="UniProtKB-UniRule"/>
</dbReference>
<dbReference type="NCBIfam" id="NF045515">
    <property type="entry name" value="Glp_gephyrin"/>
    <property type="match status" value="1"/>
</dbReference>
<dbReference type="InterPro" id="IPR036688">
    <property type="entry name" value="MoeA_C_domain_IV_sf"/>
</dbReference>
<dbReference type="UniPathway" id="UPA00344"/>
<comment type="catalytic activity">
    <reaction evidence="10">
        <text>adenylyl-molybdopterin + molybdate = Mo-molybdopterin + AMP + H(+)</text>
        <dbReference type="Rhea" id="RHEA:35047"/>
        <dbReference type="ChEBI" id="CHEBI:15378"/>
        <dbReference type="ChEBI" id="CHEBI:36264"/>
        <dbReference type="ChEBI" id="CHEBI:62727"/>
        <dbReference type="ChEBI" id="CHEBI:71302"/>
        <dbReference type="ChEBI" id="CHEBI:456215"/>
        <dbReference type="EC" id="2.10.1.1"/>
    </reaction>
</comment>
<dbReference type="EMBL" id="PYGA01000005">
    <property type="protein sequence ID" value="PSK98400.1"/>
    <property type="molecule type" value="Genomic_DNA"/>
</dbReference>
<dbReference type="Pfam" id="PF03454">
    <property type="entry name" value="MoeA_C"/>
    <property type="match status" value="1"/>
</dbReference>
<dbReference type="Pfam" id="PF00994">
    <property type="entry name" value="MoCF_biosynth"/>
    <property type="match status" value="1"/>
</dbReference>
<keyword evidence="6 11" id="KW-0808">Transferase</keyword>
<reference evidence="13 14" key="1">
    <citation type="submission" date="2018-03" db="EMBL/GenBank/DDBJ databases">
        <title>Genomic Encyclopedia of Archaeal and Bacterial Type Strains, Phase II (KMG-II): from individual species to whole genera.</title>
        <authorList>
            <person name="Goeker M."/>
        </authorList>
    </citation>
    <scope>NUCLEOTIDE SEQUENCE [LARGE SCALE GENOMIC DNA]</scope>
    <source>
        <strain evidence="13 14">DSM 45312</strain>
    </source>
</reference>
<dbReference type="InterPro" id="IPR038987">
    <property type="entry name" value="MoeA-like"/>
</dbReference>
<protein>
    <recommendedName>
        <fullName evidence="11">Molybdopterin molybdenumtransferase</fullName>
        <ecNumber evidence="11">2.10.1.1</ecNumber>
    </recommendedName>
</protein>
<comment type="function">
    <text evidence="2 11">Catalyzes the insertion of molybdate into adenylated molybdopterin with the concomitant release of AMP.</text>
</comment>
<dbReference type="PANTHER" id="PTHR10192">
    <property type="entry name" value="MOLYBDOPTERIN BIOSYNTHESIS PROTEIN"/>
    <property type="match status" value="1"/>
</dbReference>
<dbReference type="EC" id="2.10.1.1" evidence="11"/>
<dbReference type="InterPro" id="IPR001453">
    <property type="entry name" value="MoaB/Mog_dom"/>
</dbReference>
<gene>
    <name evidence="13" type="ORF">CLV63_10573</name>
</gene>
<evidence type="ECO:0000256" key="2">
    <source>
        <dbReference type="ARBA" id="ARBA00002901"/>
    </source>
</evidence>
<dbReference type="GO" id="GO:0061599">
    <property type="term" value="F:molybdopterin molybdotransferase activity"/>
    <property type="evidence" value="ECO:0007669"/>
    <property type="project" value="UniProtKB-UniRule"/>
</dbReference>
<keyword evidence="9 11" id="KW-0501">Molybdenum cofactor biosynthesis</keyword>
<dbReference type="FunFam" id="3.40.980.10:FF:000004">
    <property type="entry name" value="Molybdopterin molybdenumtransferase"/>
    <property type="match status" value="1"/>
</dbReference>
<evidence type="ECO:0000256" key="5">
    <source>
        <dbReference type="ARBA" id="ARBA00022505"/>
    </source>
</evidence>
<comment type="cofactor">
    <cofactor evidence="1 11">
        <name>Mg(2+)</name>
        <dbReference type="ChEBI" id="CHEBI:18420"/>
    </cofactor>
</comment>
<sequence>MKSVEQHTTDLLDLVEPLEPIRIELLRAQGGVLAEDVTAPVSLPQFDNSAMDGYALVAADIAGAGADTPVRLPVVADIAAGDPGTHAIRTGMCARIMTGAPMPAGADAVVPVEWTDGGVAEVLISRPAKAGNAVRPAGGDVEKGAGVLRSGAHIGPAEIAVLAAVGHPDALVHPRPRVAVLSTGEELVEPGTPIGPGQIWESNGYMLTAAAIDAGCAAFRHGFTGDDPSTVLATLGDVLPHADIVVTTGGVSMGAYDVVKEALTQLGTVRFEQVAVQPGKPQGAGTVHGTPIVTLPGNPVSSFVSFHLFVRPMLAKLSGRAPEGLPALRAPLAAPVRDSPQGRRSYLRAQLEYAADGGLAVRPVARQGSHQLAALASADALIVVDEAATELPAGRVVDVLRLP</sequence>
<dbReference type="SMART" id="SM00852">
    <property type="entry name" value="MoCF_biosynth"/>
    <property type="match status" value="1"/>
</dbReference>
<keyword evidence="8 11" id="KW-0460">Magnesium</keyword>
<comment type="pathway">
    <text evidence="3 11">Cofactor biosynthesis; molybdopterin biosynthesis.</text>
</comment>
<dbReference type="GO" id="GO:0005829">
    <property type="term" value="C:cytosol"/>
    <property type="evidence" value="ECO:0007669"/>
    <property type="project" value="TreeGrafter"/>
</dbReference>
<evidence type="ECO:0000256" key="7">
    <source>
        <dbReference type="ARBA" id="ARBA00022723"/>
    </source>
</evidence>
<dbReference type="RefSeq" id="WP_106582494.1">
    <property type="nucleotide sequence ID" value="NZ_PYGA01000005.1"/>
</dbReference>
<dbReference type="Gene3D" id="2.40.340.10">
    <property type="entry name" value="MoeA, C-terminal, domain IV"/>
    <property type="match status" value="1"/>
</dbReference>
<evidence type="ECO:0000256" key="11">
    <source>
        <dbReference type="RuleBase" id="RU365090"/>
    </source>
</evidence>
<evidence type="ECO:0000256" key="10">
    <source>
        <dbReference type="ARBA" id="ARBA00047317"/>
    </source>
</evidence>
<keyword evidence="5 11" id="KW-0500">Molybdenum</keyword>
<dbReference type="InterPro" id="IPR036425">
    <property type="entry name" value="MoaB/Mog-like_dom_sf"/>
</dbReference>
<dbReference type="Gene3D" id="2.170.190.11">
    <property type="entry name" value="Molybdopterin biosynthesis moea protein, domain 3"/>
    <property type="match status" value="1"/>
</dbReference>
<comment type="caution">
    <text evidence="13">The sequence shown here is derived from an EMBL/GenBank/DDBJ whole genome shotgun (WGS) entry which is preliminary data.</text>
</comment>
<dbReference type="Pfam" id="PF03453">
    <property type="entry name" value="MoeA_N"/>
    <property type="match status" value="1"/>
</dbReference>
<dbReference type="InterPro" id="IPR005111">
    <property type="entry name" value="MoeA_C_domain_IV"/>
</dbReference>
<evidence type="ECO:0000313" key="14">
    <source>
        <dbReference type="Proteomes" id="UP000240542"/>
    </source>
</evidence>
<dbReference type="InterPro" id="IPR005110">
    <property type="entry name" value="MoeA_linker/N"/>
</dbReference>
<dbReference type="SUPFAM" id="SSF63867">
    <property type="entry name" value="MoeA C-terminal domain-like"/>
    <property type="match status" value="1"/>
</dbReference>
<evidence type="ECO:0000313" key="13">
    <source>
        <dbReference type="EMBL" id="PSK98400.1"/>
    </source>
</evidence>
<dbReference type="PANTHER" id="PTHR10192:SF5">
    <property type="entry name" value="GEPHYRIN"/>
    <property type="match status" value="1"/>
</dbReference>
<evidence type="ECO:0000259" key="12">
    <source>
        <dbReference type="SMART" id="SM00852"/>
    </source>
</evidence>
<dbReference type="Proteomes" id="UP000240542">
    <property type="component" value="Unassembled WGS sequence"/>
</dbReference>
<dbReference type="CDD" id="cd00887">
    <property type="entry name" value="MoeA"/>
    <property type="match status" value="1"/>
</dbReference>
<keyword evidence="7 11" id="KW-0479">Metal-binding</keyword>
<dbReference type="Gene3D" id="3.40.980.10">
    <property type="entry name" value="MoaB/Mog-like domain"/>
    <property type="match status" value="1"/>
</dbReference>
<dbReference type="Gene3D" id="3.90.105.10">
    <property type="entry name" value="Molybdopterin biosynthesis moea protein, domain 2"/>
    <property type="match status" value="1"/>
</dbReference>